<dbReference type="EMBL" id="JAROAV010000044">
    <property type="protein sequence ID" value="MDF8265920.1"/>
    <property type="molecule type" value="Genomic_DNA"/>
</dbReference>
<protein>
    <recommendedName>
        <fullName evidence="4">Lipoprotein</fullName>
    </recommendedName>
</protein>
<evidence type="ECO:0000256" key="1">
    <source>
        <dbReference type="SAM" id="MobiDB-lite"/>
    </source>
</evidence>
<dbReference type="Proteomes" id="UP001528912">
    <property type="component" value="Unassembled WGS sequence"/>
</dbReference>
<feature type="region of interest" description="Disordered" evidence="1">
    <location>
        <begin position="127"/>
        <end position="159"/>
    </location>
</feature>
<organism evidence="2 3">
    <name type="scientific">Luteipulveratus flavus</name>
    <dbReference type="NCBI Taxonomy" id="3031728"/>
    <lineage>
        <taxon>Bacteria</taxon>
        <taxon>Bacillati</taxon>
        <taxon>Actinomycetota</taxon>
        <taxon>Actinomycetes</taxon>
        <taxon>Micrococcales</taxon>
        <taxon>Dermacoccaceae</taxon>
        <taxon>Luteipulveratus</taxon>
    </lineage>
</organism>
<sequence>MSADRMAEPMTRRRALVLLAVTAVGVAGCSAGGGTVVEPMITAVPPSTQAIESYWVEPGGRILVLATMGGLGDRITVHCTEGEDQVTVWATVTSPPGSGARPAIGLRLYDRVTLGRALGPRPVVTLNGARVRGGSGAPPPGRAPAAPDDLGSPVPTSPT</sequence>
<evidence type="ECO:0000313" key="2">
    <source>
        <dbReference type="EMBL" id="MDF8265920.1"/>
    </source>
</evidence>
<name>A0ABT6CAK7_9MICO</name>
<reference evidence="2 3" key="1">
    <citation type="submission" date="2023-03" db="EMBL/GenBank/DDBJ databases">
        <title>YIM 133296 draft genome.</title>
        <authorList>
            <person name="Xiong L."/>
        </authorList>
    </citation>
    <scope>NUCLEOTIDE SEQUENCE [LARGE SCALE GENOMIC DNA]</scope>
    <source>
        <strain evidence="2 3">YIM 133296</strain>
    </source>
</reference>
<dbReference type="RefSeq" id="WP_277193182.1">
    <property type="nucleotide sequence ID" value="NZ_JAROAV010000044.1"/>
</dbReference>
<comment type="caution">
    <text evidence="2">The sequence shown here is derived from an EMBL/GenBank/DDBJ whole genome shotgun (WGS) entry which is preliminary data.</text>
</comment>
<proteinExistence type="predicted"/>
<accession>A0ABT6CAK7</accession>
<evidence type="ECO:0008006" key="4">
    <source>
        <dbReference type="Google" id="ProtNLM"/>
    </source>
</evidence>
<dbReference type="PROSITE" id="PS51257">
    <property type="entry name" value="PROKAR_LIPOPROTEIN"/>
    <property type="match status" value="1"/>
</dbReference>
<keyword evidence="3" id="KW-1185">Reference proteome</keyword>
<gene>
    <name evidence="2" type="ORF">P4R38_16860</name>
</gene>
<evidence type="ECO:0000313" key="3">
    <source>
        <dbReference type="Proteomes" id="UP001528912"/>
    </source>
</evidence>